<evidence type="ECO:0000313" key="1">
    <source>
        <dbReference type="EMBL" id="KNZ52772.1"/>
    </source>
</evidence>
<protein>
    <submittedName>
        <fullName evidence="1">Uncharacterized protein</fullName>
    </submittedName>
</protein>
<dbReference type="Proteomes" id="UP000037035">
    <property type="component" value="Unassembled WGS sequence"/>
</dbReference>
<evidence type="ECO:0000313" key="2">
    <source>
        <dbReference type="Proteomes" id="UP000037035"/>
    </source>
</evidence>
<dbReference type="EMBL" id="LAVV01008448">
    <property type="protein sequence ID" value="KNZ52772.1"/>
    <property type="molecule type" value="Genomic_DNA"/>
</dbReference>
<dbReference type="VEuPathDB" id="FungiDB:VP01_3451g1"/>
<reference evidence="1 2" key="1">
    <citation type="submission" date="2015-08" db="EMBL/GenBank/DDBJ databases">
        <title>Next Generation Sequencing and Analysis of the Genome of Puccinia sorghi L Schw, the Causal Agent of Maize Common Rust.</title>
        <authorList>
            <person name="Rochi L."/>
            <person name="Burguener G."/>
            <person name="Darino M."/>
            <person name="Turjanski A."/>
            <person name="Kreff E."/>
            <person name="Dieguez M.J."/>
            <person name="Sacco F."/>
        </authorList>
    </citation>
    <scope>NUCLEOTIDE SEQUENCE [LARGE SCALE GENOMIC DNA]</scope>
    <source>
        <strain evidence="1 2">RO10H11247</strain>
    </source>
</reference>
<accession>A0A0L6UX06</accession>
<keyword evidence="2" id="KW-1185">Reference proteome</keyword>
<organism evidence="1 2">
    <name type="scientific">Puccinia sorghi</name>
    <dbReference type="NCBI Taxonomy" id="27349"/>
    <lineage>
        <taxon>Eukaryota</taxon>
        <taxon>Fungi</taxon>
        <taxon>Dikarya</taxon>
        <taxon>Basidiomycota</taxon>
        <taxon>Pucciniomycotina</taxon>
        <taxon>Pucciniomycetes</taxon>
        <taxon>Pucciniales</taxon>
        <taxon>Pucciniaceae</taxon>
        <taxon>Puccinia</taxon>
    </lineage>
</organism>
<comment type="caution">
    <text evidence="1">The sequence shown here is derived from an EMBL/GenBank/DDBJ whole genome shotgun (WGS) entry which is preliminary data.</text>
</comment>
<name>A0A0L6UX06_9BASI</name>
<sequence length="215" mass="24806">NSRWGLRENERVKLMEAVLMPRVAYGAPVWATIQNKSKTLRLAEKTDNLAAIYTLGTFKSTPLSWHKTRSAVKGAFSVIQSAGVGFYCRKLTRIRASNRIQDKQAYWRFDKPSWLGKHLPEVQEILDQLKSGDSEKIMIQYDTKPTSWGSPFKSHLAQTHSQRLSSSQTTRVSFKDFLIPKMRRQDSIFFWRFVTLGEVYPQEGMITQTEDSRPT</sequence>
<dbReference type="OrthoDB" id="5419617at2759"/>
<proteinExistence type="predicted"/>
<gene>
    <name evidence="1" type="ORF">VP01_3451g1</name>
</gene>
<feature type="non-terminal residue" evidence="1">
    <location>
        <position position="1"/>
    </location>
</feature>
<dbReference type="AlphaFoldDB" id="A0A0L6UX06"/>